<protein>
    <recommendedName>
        <fullName evidence="4">Outer membrane protein beta-barrel domain-containing protein</fullName>
    </recommendedName>
</protein>
<evidence type="ECO:0000313" key="2">
    <source>
        <dbReference type="EMBL" id="RXR35400.1"/>
    </source>
</evidence>
<evidence type="ECO:0000313" key="3">
    <source>
        <dbReference type="Proteomes" id="UP000289734"/>
    </source>
</evidence>
<gene>
    <name evidence="2" type="ORF">EQG68_00465</name>
</gene>
<dbReference type="AlphaFoldDB" id="A0A4Q1L017"/>
<dbReference type="EMBL" id="SBKQ01000001">
    <property type="protein sequence ID" value="RXR35400.1"/>
    <property type="molecule type" value="Genomic_DNA"/>
</dbReference>
<reference evidence="3" key="1">
    <citation type="submission" date="2019-01" db="EMBL/GenBank/DDBJ databases">
        <title>Cytophagaceae bacterium strain CAR-16.</title>
        <authorList>
            <person name="Chen W.-M."/>
        </authorList>
    </citation>
    <scope>NUCLEOTIDE SEQUENCE [LARGE SCALE GENOMIC DNA]</scope>
    <source>
        <strain evidence="3">ICH-30</strain>
    </source>
</reference>
<evidence type="ECO:0008006" key="4">
    <source>
        <dbReference type="Google" id="ProtNLM"/>
    </source>
</evidence>
<accession>A0A4Q1L017</accession>
<name>A0A4Q1L017_9FLAO</name>
<organism evidence="2 3">
    <name type="scientific">Flavobacterium piscinae</name>
    <dbReference type="NCBI Taxonomy" id="2506424"/>
    <lineage>
        <taxon>Bacteria</taxon>
        <taxon>Pseudomonadati</taxon>
        <taxon>Bacteroidota</taxon>
        <taxon>Flavobacteriia</taxon>
        <taxon>Flavobacteriales</taxon>
        <taxon>Flavobacteriaceae</taxon>
        <taxon>Flavobacterium</taxon>
    </lineage>
</organism>
<keyword evidence="3" id="KW-1185">Reference proteome</keyword>
<dbReference type="SUPFAM" id="SSF103515">
    <property type="entry name" value="Autotransporter"/>
    <property type="match status" value="1"/>
</dbReference>
<feature type="signal peptide" evidence="1">
    <location>
        <begin position="1"/>
        <end position="18"/>
    </location>
</feature>
<dbReference type="RefSeq" id="WP_129462824.1">
    <property type="nucleotide sequence ID" value="NZ_SBKQ01000001.1"/>
</dbReference>
<dbReference type="Proteomes" id="UP000289734">
    <property type="component" value="Unassembled WGS sequence"/>
</dbReference>
<proteinExistence type="predicted"/>
<evidence type="ECO:0000256" key="1">
    <source>
        <dbReference type="SAM" id="SignalP"/>
    </source>
</evidence>
<keyword evidence="1" id="KW-0732">Signal</keyword>
<comment type="caution">
    <text evidence="2">The sequence shown here is derived from an EMBL/GenBank/DDBJ whole genome shotgun (WGS) entry which is preliminary data.</text>
</comment>
<feature type="chain" id="PRO_5020531411" description="Outer membrane protein beta-barrel domain-containing protein" evidence="1">
    <location>
        <begin position="19"/>
        <end position="227"/>
    </location>
</feature>
<dbReference type="OrthoDB" id="1357163at2"/>
<sequence length="227" mass="25780">MKRIFFIASVLLAQFTFAQEQETVSTDEKKCVLPKTDIYIGVGGVFYNDFSLNQKIRASGMPEIRETMPELMIGINSLWEKYSFDMDLSTSYSNKKNSTTQNKFASGTLRLRGHYNFVNKSRILLSGGLNVAYTHNDLNLYSRNNDINLNDLNPENNSGHVSLKNDIFYAGPSLAFNLKRKEKLSIRLNVGYEFAFTNGKWKSDYASVSNSVKENGQNRLMVGVVFF</sequence>
<dbReference type="InterPro" id="IPR036709">
    <property type="entry name" value="Autotransporte_beta_dom_sf"/>
</dbReference>